<dbReference type="Pfam" id="PF14622">
    <property type="entry name" value="Ribonucleas_3_3"/>
    <property type="match status" value="1"/>
</dbReference>
<keyword evidence="8" id="KW-0819">tRNA processing</keyword>
<keyword evidence="8" id="KW-0479">Metal-binding</keyword>
<evidence type="ECO:0000256" key="5">
    <source>
        <dbReference type="ARBA" id="ARBA00022759"/>
    </source>
</evidence>
<feature type="domain" description="DRBM" evidence="9">
    <location>
        <begin position="159"/>
        <end position="227"/>
    </location>
</feature>
<comment type="subcellular location">
    <subcellularLocation>
        <location evidence="8">Cytoplasm</location>
    </subcellularLocation>
</comment>
<dbReference type="CDD" id="cd00593">
    <property type="entry name" value="RIBOc"/>
    <property type="match status" value="1"/>
</dbReference>
<evidence type="ECO:0000256" key="1">
    <source>
        <dbReference type="ARBA" id="ARBA00000109"/>
    </source>
</evidence>
<dbReference type="PROSITE" id="PS00517">
    <property type="entry name" value="RNASE_3_1"/>
    <property type="match status" value="1"/>
</dbReference>
<evidence type="ECO:0000256" key="4">
    <source>
        <dbReference type="ARBA" id="ARBA00022722"/>
    </source>
</evidence>
<dbReference type="Gene3D" id="3.30.160.20">
    <property type="match status" value="1"/>
</dbReference>
<feature type="active site" evidence="8">
    <location>
        <position position="49"/>
    </location>
</feature>
<dbReference type="InterPro" id="IPR011907">
    <property type="entry name" value="RNase_III"/>
</dbReference>
<dbReference type="Gene3D" id="1.10.1520.10">
    <property type="entry name" value="Ribonuclease III domain"/>
    <property type="match status" value="1"/>
</dbReference>
<keyword evidence="12" id="KW-1185">Reference proteome</keyword>
<organism evidence="11 12">
    <name type="scientific">Rothia endophytica</name>
    <dbReference type="NCBI Taxonomy" id="1324766"/>
    <lineage>
        <taxon>Bacteria</taxon>
        <taxon>Bacillati</taxon>
        <taxon>Actinomycetota</taxon>
        <taxon>Actinomycetes</taxon>
        <taxon>Micrococcales</taxon>
        <taxon>Micrococcaceae</taxon>
        <taxon>Rothia</taxon>
    </lineage>
</organism>
<keyword evidence="8" id="KW-0698">rRNA processing</keyword>
<comment type="caution">
    <text evidence="11">The sequence shown here is derived from an EMBL/GenBank/DDBJ whole genome shotgun (WGS) entry which is preliminary data.</text>
</comment>
<comment type="function">
    <text evidence="8">Digests double-stranded RNA. Involved in the processing of primary rRNA transcript to yield the immediate precursors to the large and small rRNAs (23S and 16S). Processes some mRNAs, and tRNAs when they are encoded in the rRNA operon. Processes pre-crRNA and tracrRNA of type II CRISPR loci if present in the organism.</text>
</comment>
<sequence length="228" mass="24812">MNNSQSQEFMKRLGVGLDSEAFRLAMTHRSYSFENGNVPNNERLEFLGDSVLSLAVASELYKRFPDLAEGELVKRHHVVVSTRTLAALARKLGLGPCILLGKGETKTGGADKDSILADTMEAVFGAVYISHGPERAHQLVLEHVGQLLDDQKTLNIGRDWKTEIQEYAAAAGTGEPVYRVEGTGPDHARRYTATVLLADRKLGTGQGTSKKEAERLAAEAAYYAIHGS</sequence>
<dbReference type="HAMAP" id="MF_00104">
    <property type="entry name" value="RNase_III"/>
    <property type="match status" value="1"/>
</dbReference>
<gene>
    <name evidence="8 11" type="primary">rnc</name>
    <name evidence="11" type="ORF">GCM10023352_08170</name>
</gene>
<dbReference type="SUPFAM" id="SSF54768">
    <property type="entry name" value="dsRNA-binding domain-like"/>
    <property type="match status" value="1"/>
</dbReference>
<comment type="similarity">
    <text evidence="2">Belongs to the ribonuclease III family.</text>
</comment>
<comment type="catalytic activity">
    <reaction evidence="1 8">
        <text>Endonucleolytic cleavage to 5'-phosphomonoester.</text>
        <dbReference type="EC" id="3.1.26.3"/>
    </reaction>
</comment>
<evidence type="ECO:0000256" key="3">
    <source>
        <dbReference type="ARBA" id="ARBA00022664"/>
    </source>
</evidence>
<evidence type="ECO:0000256" key="8">
    <source>
        <dbReference type="HAMAP-Rule" id="MF_00104"/>
    </source>
</evidence>
<dbReference type="InterPro" id="IPR000999">
    <property type="entry name" value="RNase_III_dom"/>
</dbReference>
<feature type="binding site" evidence="8">
    <location>
        <position position="45"/>
    </location>
    <ligand>
        <name>Mg(2+)</name>
        <dbReference type="ChEBI" id="CHEBI:18420"/>
    </ligand>
</feature>
<keyword evidence="6 8" id="KW-0378">Hydrolase</keyword>
<dbReference type="NCBIfam" id="TIGR02191">
    <property type="entry name" value="RNaseIII"/>
    <property type="match status" value="1"/>
</dbReference>
<evidence type="ECO:0000313" key="11">
    <source>
        <dbReference type="EMBL" id="GAA4792122.1"/>
    </source>
</evidence>
<comment type="cofactor">
    <cofactor evidence="8">
        <name>Mg(2+)</name>
        <dbReference type="ChEBI" id="CHEBI:18420"/>
    </cofactor>
</comment>
<feature type="binding site" evidence="8">
    <location>
        <position position="121"/>
    </location>
    <ligand>
        <name>Mg(2+)</name>
        <dbReference type="ChEBI" id="CHEBI:18420"/>
    </ligand>
</feature>
<accession>A0ABP9BC46</accession>
<name>A0ABP9BC46_9MICC</name>
<reference evidence="12" key="1">
    <citation type="journal article" date="2019" name="Int. J. Syst. Evol. Microbiol.">
        <title>The Global Catalogue of Microorganisms (GCM) 10K type strain sequencing project: providing services to taxonomists for standard genome sequencing and annotation.</title>
        <authorList>
            <consortium name="The Broad Institute Genomics Platform"/>
            <consortium name="The Broad Institute Genome Sequencing Center for Infectious Disease"/>
            <person name="Wu L."/>
            <person name="Ma J."/>
        </authorList>
    </citation>
    <scope>NUCLEOTIDE SEQUENCE [LARGE SCALE GENOMIC DNA]</scope>
    <source>
        <strain evidence="12">JCM 18541</strain>
    </source>
</reference>
<dbReference type="InterPro" id="IPR014720">
    <property type="entry name" value="dsRBD_dom"/>
</dbReference>
<dbReference type="PANTHER" id="PTHR11207:SF0">
    <property type="entry name" value="RIBONUCLEASE 3"/>
    <property type="match status" value="1"/>
</dbReference>
<keyword evidence="8" id="KW-0699">rRNA-binding</keyword>
<proteinExistence type="inferred from homology"/>
<dbReference type="PANTHER" id="PTHR11207">
    <property type="entry name" value="RIBONUCLEASE III"/>
    <property type="match status" value="1"/>
</dbReference>
<keyword evidence="5 8" id="KW-0255">Endonuclease</keyword>
<dbReference type="Pfam" id="PF00035">
    <property type="entry name" value="dsrm"/>
    <property type="match status" value="1"/>
</dbReference>
<dbReference type="EMBL" id="BAABKP010000001">
    <property type="protein sequence ID" value="GAA4792122.1"/>
    <property type="molecule type" value="Genomic_DNA"/>
</dbReference>
<keyword evidence="4 8" id="KW-0540">Nuclease</keyword>
<feature type="active site" evidence="8">
    <location>
        <position position="121"/>
    </location>
</feature>
<dbReference type="InterPro" id="IPR036389">
    <property type="entry name" value="RNase_III_sf"/>
</dbReference>
<dbReference type="SMART" id="SM00535">
    <property type="entry name" value="RIBOc"/>
    <property type="match status" value="1"/>
</dbReference>
<keyword evidence="8" id="KW-0963">Cytoplasm</keyword>
<evidence type="ECO:0000256" key="6">
    <source>
        <dbReference type="ARBA" id="ARBA00022801"/>
    </source>
</evidence>
<feature type="domain" description="RNase III" evidence="10">
    <location>
        <begin position="6"/>
        <end position="132"/>
    </location>
</feature>
<dbReference type="PROSITE" id="PS50137">
    <property type="entry name" value="DS_RBD"/>
    <property type="match status" value="1"/>
</dbReference>
<keyword evidence="7 8" id="KW-0694">RNA-binding</keyword>
<evidence type="ECO:0000256" key="7">
    <source>
        <dbReference type="ARBA" id="ARBA00022884"/>
    </source>
</evidence>
<evidence type="ECO:0000259" key="9">
    <source>
        <dbReference type="PROSITE" id="PS50137"/>
    </source>
</evidence>
<evidence type="ECO:0000313" key="12">
    <source>
        <dbReference type="Proteomes" id="UP001500187"/>
    </source>
</evidence>
<dbReference type="Proteomes" id="UP001500187">
    <property type="component" value="Unassembled WGS sequence"/>
</dbReference>
<keyword evidence="8" id="KW-0460">Magnesium</keyword>
<dbReference type="SMART" id="SM00358">
    <property type="entry name" value="DSRM"/>
    <property type="match status" value="1"/>
</dbReference>
<dbReference type="SUPFAM" id="SSF69065">
    <property type="entry name" value="RNase III domain-like"/>
    <property type="match status" value="1"/>
</dbReference>
<comment type="subunit">
    <text evidence="8">Homodimer.</text>
</comment>
<dbReference type="CDD" id="cd10845">
    <property type="entry name" value="DSRM_RNAse_III_family"/>
    <property type="match status" value="1"/>
</dbReference>
<evidence type="ECO:0000259" key="10">
    <source>
        <dbReference type="PROSITE" id="PS50142"/>
    </source>
</evidence>
<feature type="binding site" evidence="8">
    <location>
        <position position="118"/>
    </location>
    <ligand>
        <name>Mg(2+)</name>
        <dbReference type="ChEBI" id="CHEBI:18420"/>
    </ligand>
</feature>
<dbReference type="EC" id="3.1.26.3" evidence="8"/>
<protein>
    <recommendedName>
        <fullName evidence="8">Ribonuclease 3</fullName>
        <ecNumber evidence="8">3.1.26.3</ecNumber>
    </recommendedName>
    <alternativeName>
        <fullName evidence="8">Ribonuclease III</fullName>
        <shortName evidence="8">RNase III</shortName>
    </alternativeName>
</protein>
<keyword evidence="3 8" id="KW-0507">mRNA processing</keyword>
<dbReference type="PROSITE" id="PS50142">
    <property type="entry name" value="RNASE_3_2"/>
    <property type="match status" value="1"/>
</dbReference>
<evidence type="ECO:0000256" key="2">
    <source>
        <dbReference type="ARBA" id="ARBA00010183"/>
    </source>
</evidence>